<feature type="transmembrane region" description="Helical" evidence="2">
    <location>
        <begin position="12"/>
        <end position="31"/>
    </location>
</feature>
<keyword evidence="2" id="KW-0472">Membrane</keyword>
<feature type="transmembrane region" description="Helical" evidence="2">
    <location>
        <begin position="133"/>
        <end position="154"/>
    </location>
</feature>
<dbReference type="Pfam" id="PF01554">
    <property type="entry name" value="MatE"/>
    <property type="match status" value="2"/>
</dbReference>
<dbReference type="EMBL" id="QENQ01000001">
    <property type="protein sequence ID" value="PVX31292.1"/>
    <property type="molecule type" value="Genomic_DNA"/>
</dbReference>
<proteinExistence type="predicted"/>
<dbReference type="OrthoDB" id="9780160at2"/>
<keyword evidence="2" id="KW-1133">Transmembrane helix</keyword>
<dbReference type="AlphaFoldDB" id="A0A2U0SIZ6"/>
<gene>
    <name evidence="3" type="ORF">DD559_03135</name>
</gene>
<feature type="transmembrane region" description="Helical" evidence="2">
    <location>
        <begin position="56"/>
        <end position="75"/>
    </location>
</feature>
<feature type="transmembrane region" description="Helical" evidence="2">
    <location>
        <begin position="359"/>
        <end position="384"/>
    </location>
</feature>
<feature type="transmembrane region" description="Helical" evidence="2">
    <location>
        <begin position="193"/>
        <end position="218"/>
    </location>
</feature>
<evidence type="ECO:0000313" key="4">
    <source>
        <dbReference type="Proteomes" id="UP000245890"/>
    </source>
</evidence>
<dbReference type="GO" id="GO:0005886">
    <property type="term" value="C:plasma membrane"/>
    <property type="evidence" value="ECO:0007669"/>
    <property type="project" value="TreeGrafter"/>
</dbReference>
<keyword evidence="2" id="KW-0812">Transmembrane</keyword>
<dbReference type="Proteomes" id="UP000245890">
    <property type="component" value="Unassembled WGS sequence"/>
</dbReference>
<feature type="transmembrane region" description="Helical" evidence="2">
    <location>
        <begin position="321"/>
        <end position="347"/>
    </location>
</feature>
<reference evidence="3 4" key="1">
    <citation type="submission" date="2018-05" db="EMBL/GenBank/DDBJ databases">
        <title>Description of Sphingomonas pokkalii sp nov, isolated from the rhizosphere of saline tolerant pokkali rice and its draft genome analysis.</title>
        <authorList>
            <person name="Menon R."/>
            <person name="Kumari S."/>
            <person name="Rameshkumar N."/>
        </authorList>
    </citation>
    <scope>NUCLEOTIDE SEQUENCE [LARGE SCALE GENOMIC DNA]</scope>
    <source>
        <strain evidence="3 4">L3B27</strain>
    </source>
</reference>
<organism evidence="3 4">
    <name type="scientific">Sphingomonas pokkalii</name>
    <dbReference type="NCBI Taxonomy" id="2175090"/>
    <lineage>
        <taxon>Bacteria</taxon>
        <taxon>Pseudomonadati</taxon>
        <taxon>Pseudomonadota</taxon>
        <taxon>Alphaproteobacteria</taxon>
        <taxon>Sphingomonadales</taxon>
        <taxon>Sphingomonadaceae</taxon>
        <taxon>Sphingomonas</taxon>
    </lineage>
</organism>
<feature type="transmembrane region" description="Helical" evidence="2">
    <location>
        <begin position="279"/>
        <end position="300"/>
    </location>
</feature>
<feature type="transmembrane region" description="Helical" evidence="2">
    <location>
        <begin position="166"/>
        <end position="187"/>
    </location>
</feature>
<dbReference type="GO" id="GO:0015297">
    <property type="term" value="F:antiporter activity"/>
    <property type="evidence" value="ECO:0007669"/>
    <property type="project" value="InterPro"/>
</dbReference>
<dbReference type="RefSeq" id="WP_116470675.1">
    <property type="nucleotide sequence ID" value="NZ_QENQ01000001.1"/>
</dbReference>
<dbReference type="GO" id="GO:0042910">
    <property type="term" value="F:xenobiotic transmembrane transporter activity"/>
    <property type="evidence" value="ECO:0007669"/>
    <property type="project" value="InterPro"/>
</dbReference>
<accession>A0A2U0SIZ6</accession>
<name>A0A2U0SIZ6_9SPHN</name>
<feature type="transmembrane region" description="Helical" evidence="2">
    <location>
        <begin position="391"/>
        <end position="413"/>
    </location>
</feature>
<keyword evidence="1" id="KW-0813">Transport</keyword>
<dbReference type="PANTHER" id="PTHR43298:SF2">
    <property type="entry name" value="FMN_FAD EXPORTER YEEO-RELATED"/>
    <property type="match status" value="1"/>
</dbReference>
<protein>
    <submittedName>
        <fullName evidence="3">MATE family efflux transporter</fullName>
    </submittedName>
</protein>
<comment type="caution">
    <text evidence="3">The sequence shown here is derived from an EMBL/GenBank/DDBJ whole genome shotgun (WGS) entry which is preliminary data.</text>
</comment>
<feature type="transmembrane region" description="Helical" evidence="2">
    <location>
        <begin position="95"/>
        <end position="121"/>
    </location>
</feature>
<dbReference type="InterPro" id="IPR002528">
    <property type="entry name" value="MATE_fam"/>
</dbReference>
<keyword evidence="4" id="KW-1185">Reference proteome</keyword>
<feature type="transmembrane region" description="Helical" evidence="2">
    <location>
        <begin position="239"/>
        <end position="267"/>
    </location>
</feature>
<dbReference type="NCBIfam" id="TIGR00797">
    <property type="entry name" value="matE"/>
    <property type="match status" value="1"/>
</dbReference>
<feature type="transmembrane region" description="Helical" evidence="2">
    <location>
        <begin position="419"/>
        <end position="442"/>
    </location>
</feature>
<sequence length="452" mass="45476">MSANTPLAAETRRILALAWPVILTGLNWTILHVTDVVVVGLTGTHQVAALGASRTITFPGIVMGLGALSGVLVHVSRADGAGDLRGTGQVLHRGLLLALMLGLASGALLFGFAAPLLAMAGVAPDLVPVAAPVVRMMALAYPFQLVTIAASFFLEGVSRPARVTTVNLAILPVNGALAWLLATGAWGMPAMGAVGAAAATVIASALGAVGMVAAAWTLPRAQARGVHALHSLAQPANWAGAWALARFGVVPAIASGLELVGFSILIALSTQLGESTAHAFQIVFSIHNVTFAVALGLGSAAGVRVGNAVGEGAPQAAARRAAIAAVLAAIATGLLAAVLILMPMLAVQGFPANADVHAIAAPMLVLWSPFVLFDGIQVVFVYALRSLGDQVAAGINGILAFFVVTGGLGLLLVGGGYGAQGLVLASGLGMVAAALLNGGRLFQVTRRFRSQS</sequence>
<dbReference type="PANTHER" id="PTHR43298">
    <property type="entry name" value="MULTIDRUG RESISTANCE PROTEIN NORM-RELATED"/>
    <property type="match status" value="1"/>
</dbReference>
<evidence type="ECO:0000313" key="3">
    <source>
        <dbReference type="EMBL" id="PVX31292.1"/>
    </source>
</evidence>
<evidence type="ECO:0000256" key="1">
    <source>
        <dbReference type="ARBA" id="ARBA00022448"/>
    </source>
</evidence>
<dbReference type="InterPro" id="IPR050222">
    <property type="entry name" value="MATE_MdtK"/>
</dbReference>
<evidence type="ECO:0000256" key="2">
    <source>
        <dbReference type="SAM" id="Phobius"/>
    </source>
</evidence>